<dbReference type="InterPro" id="IPR027417">
    <property type="entry name" value="P-loop_NTPase"/>
</dbReference>
<dbReference type="Gene3D" id="3.40.50.300">
    <property type="entry name" value="P-loop containing nucleotide triphosphate hydrolases"/>
    <property type="match status" value="1"/>
</dbReference>
<evidence type="ECO:0000259" key="1">
    <source>
        <dbReference type="PROSITE" id="PS51379"/>
    </source>
</evidence>
<dbReference type="EMBL" id="JF805226">
    <property type="protein sequence ID" value="AEI30564.1"/>
    <property type="molecule type" value="Genomic_DNA"/>
</dbReference>
<dbReference type="CDD" id="cd03110">
    <property type="entry name" value="SIMIBI_bact_arch"/>
    <property type="match status" value="1"/>
</dbReference>
<dbReference type="InterPro" id="IPR017896">
    <property type="entry name" value="4Fe4S_Fe-S-bd"/>
</dbReference>
<protein>
    <submittedName>
        <fullName evidence="2">Iron-sulfur cluster-binding/ATPase domain-containing protein</fullName>
    </submittedName>
</protein>
<dbReference type="SUPFAM" id="SSF52540">
    <property type="entry name" value="P-loop containing nucleoside triphosphate hydrolases"/>
    <property type="match status" value="1"/>
</dbReference>
<accession>F8UHQ7</accession>
<name>F8UHQ7_9ZZZZ</name>
<gene>
    <name evidence="2" type="ORF">LDC_03530</name>
</gene>
<dbReference type="AlphaFoldDB" id="F8UHQ7"/>
<dbReference type="PROSITE" id="PS51379">
    <property type="entry name" value="4FE4S_FER_2"/>
    <property type="match status" value="2"/>
</dbReference>
<dbReference type="SUPFAM" id="SSF54862">
    <property type="entry name" value="4Fe-4S ferredoxins"/>
    <property type="match status" value="1"/>
</dbReference>
<dbReference type="PROSITE" id="PS00198">
    <property type="entry name" value="4FE4S_FER_1"/>
    <property type="match status" value="1"/>
</dbReference>
<dbReference type="InterPro" id="IPR002586">
    <property type="entry name" value="CobQ/CobB/MinD/ParA_Nub-bd_dom"/>
</dbReference>
<dbReference type="Pfam" id="PF01656">
    <property type="entry name" value="CbiA"/>
    <property type="match status" value="1"/>
</dbReference>
<proteinExistence type="predicted"/>
<evidence type="ECO:0000313" key="2">
    <source>
        <dbReference type="EMBL" id="AEI30564.1"/>
    </source>
</evidence>
<dbReference type="PANTHER" id="PTHR43534">
    <property type="entry name" value="MIND SUPERFAMILY P-LOOP ATPASE CONTAINING AN INSERTED FERREDOXIN DOMAIN"/>
    <property type="match status" value="1"/>
</dbReference>
<organism evidence="2">
    <name type="scientific">uncultured microorganism</name>
    <dbReference type="NCBI Taxonomy" id="358574"/>
    <lineage>
        <taxon>unclassified sequences</taxon>
        <taxon>environmental samples</taxon>
    </lineage>
</organism>
<feature type="domain" description="4Fe-4S ferredoxin-type" evidence="1">
    <location>
        <begin position="85"/>
        <end position="114"/>
    </location>
</feature>
<feature type="domain" description="4Fe-4S ferredoxin-type" evidence="1">
    <location>
        <begin position="59"/>
        <end position="84"/>
    </location>
</feature>
<dbReference type="InterPro" id="IPR017900">
    <property type="entry name" value="4Fe4S_Fe_S_CS"/>
</dbReference>
<reference evidence="2" key="1">
    <citation type="submission" date="2011-04" db="EMBL/GenBank/DDBJ databases">
        <title>Taxonomic and functional metagenomic profiling of the microbial community in the anoxic sediment of a brackish shallow lake (Laguna de Carrizo Central Spain).</title>
        <authorList>
            <consortium name="CONSOLIDER consortium CSD2007-00005"/>
            <person name="Guazzaroni M.-E."/>
            <person name="Richter M."/>
            <person name="Garcia-Salamanca A."/>
            <person name="Yarza P."/>
            <person name="Ferrer M."/>
        </authorList>
    </citation>
    <scope>NUCLEOTIDE SEQUENCE</scope>
</reference>
<sequence>MKQIVVISGKGGTGKTVITGAFAALAKNKVMADCDVDAADLHLLLQPKIKERHDFRSGLSASINKKICQQCGKCIVACRFSAISQDFIIDPISCEGCAFCSYICPVEAIKMEENLAGEWFISETRFGPMVHAKLGIAEENSGKLVSLVRKQAKELAEKNNCDWVIIDGAPGIGCPVIASLSGIDCAVVVTEPTLSGLHDALRVIEVTKHFNVASRLVINKYDLNPDMSGRIEEHCAKNGISLIGKVRFDKTVVEAMVEGKTIMEYKDTPVKDEIQEIWNKLKREL</sequence>
<dbReference type="PANTHER" id="PTHR43534:SF1">
    <property type="entry name" value="4FE-4S CLUSTER CONTAINING PARA FAMILY ATPASE PROTEIN"/>
    <property type="match status" value="1"/>
</dbReference>
<dbReference type="Gene3D" id="3.30.70.20">
    <property type="match status" value="1"/>
</dbReference>